<reference evidence="20 21" key="1">
    <citation type="journal article" date="2023" name="IMA Fungus">
        <title>Comparative genomic study of the Penicillium genus elucidates a diverse pangenome and 15 lateral gene transfer events.</title>
        <authorList>
            <person name="Petersen C."/>
            <person name="Sorensen T."/>
            <person name="Nielsen M.R."/>
            <person name="Sondergaard T.E."/>
            <person name="Sorensen J.L."/>
            <person name="Fitzpatrick D.A."/>
            <person name="Frisvad J.C."/>
            <person name="Nielsen K.L."/>
        </authorList>
    </citation>
    <scope>NUCLEOTIDE SEQUENCE [LARGE SCALE GENOMIC DNA]</scope>
    <source>
        <strain evidence="20 21">IBT 35679</strain>
    </source>
</reference>
<dbReference type="PANTHER" id="PTHR31480">
    <property type="entry name" value="BIFUNCTIONAL LYCOPENE CYCLASE/PHYTOENE SYNTHASE"/>
    <property type="match status" value="1"/>
</dbReference>
<keyword evidence="14 19" id="KW-0472">Membrane</keyword>
<evidence type="ECO:0000313" key="21">
    <source>
        <dbReference type="Proteomes" id="UP001220324"/>
    </source>
</evidence>
<evidence type="ECO:0000256" key="18">
    <source>
        <dbReference type="ARBA" id="ARBA00029335"/>
    </source>
</evidence>
<dbReference type="InterPro" id="IPR017825">
    <property type="entry name" value="Lycopene_cyclase_dom"/>
</dbReference>
<feature type="transmembrane region" description="Helical" evidence="19">
    <location>
        <begin position="213"/>
        <end position="233"/>
    </location>
</feature>
<dbReference type="EMBL" id="JAQIZZ010000001">
    <property type="protein sequence ID" value="KAJ5557347.1"/>
    <property type="molecule type" value="Genomic_DNA"/>
</dbReference>
<evidence type="ECO:0000313" key="20">
    <source>
        <dbReference type="EMBL" id="KAJ5557347.1"/>
    </source>
</evidence>
<evidence type="ECO:0000256" key="4">
    <source>
        <dbReference type="ARBA" id="ARBA00005172"/>
    </source>
</evidence>
<dbReference type="GO" id="GO:0016020">
    <property type="term" value="C:membrane"/>
    <property type="evidence" value="ECO:0007669"/>
    <property type="project" value="UniProtKB-SubCell"/>
</dbReference>
<evidence type="ECO:0000256" key="5">
    <source>
        <dbReference type="ARBA" id="ARBA00008247"/>
    </source>
</evidence>
<dbReference type="SUPFAM" id="SSF48576">
    <property type="entry name" value="Terpenoid synthases"/>
    <property type="match status" value="1"/>
</dbReference>
<keyword evidence="21" id="KW-1185">Reference proteome</keyword>
<keyword evidence="16" id="KW-0511">Multifunctional enzyme</keyword>
<dbReference type="GO" id="GO:0016117">
    <property type="term" value="P:carotenoid biosynthetic process"/>
    <property type="evidence" value="ECO:0007669"/>
    <property type="project" value="UniProtKB-KW"/>
</dbReference>
<feature type="transmembrane region" description="Helical" evidence="19">
    <location>
        <begin position="80"/>
        <end position="97"/>
    </location>
</feature>
<keyword evidence="11 19" id="KW-0812">Transmembrane</keyword>
<evidence type="ECO:0000256" key="8">
    <source>
        <dbReference type="ARBA" id="ARBA00012396"/>
    </source>
</evidence>
<evidence type="ECO:0000256" key="3">
    <source>
        <dbReference type="ARBA" id="ARBA00005089"/>
    </source>
</evidence>
<dbReference type="PROSITE" id="PS01045">
    <property type="entry name" value="SQUALEN_PHYTOEN_SYN_2"/>
    <property type="match status" value="1"/>
</dbReference>
<feature type="transmembrane region" description="Helical" evidence="19">
    <location>
        <begin position="172"/>
        <end position="192"/>
    </location>
</feature>
<comment type="pathway">
    <text evidence="4">Carotenoid biosynthesis; phytoene biosynthesis; all-trans-phytoene from geranylgeranyl diphosphate: step 1/1.</text>
</comment>
<proteinExistence type="inferred from homology"/>
<dbReference type="Proteomes" id="UP001220324">
    <property type="component" value="Unassembled WGS sequence"/>
</dbReference>
<comment type="catalytic activity">
    <reaction evidence="1">
        <text>2 (2E,6E,10E)-geranylgeranyl diphosphate = 15-cis-phytoene + 2 diphosphate</text>
        <dbReference type="Rhea" id="RHEA:34475"/>
        <dbReference type="ChEBI" id="CHEBI:27787"/>
        <dbReference type="ChEBI" id="CHEBI:33019"/>
        <dbReference type="ChEBI" id="CHEBI:58756"/>
        <dbReference type="EC" id="2.5.1.32"/>
    </reaction>
</comment>
<gene>
    <name evidence="20" type="ORF">N7494_001262</name>
</gene>
<evidence type="ECO:0000256" key="13">
    <source>
        <dbReference type="ARBA" id="ARBA00022989"/>
    </source>
</evidence>
<comment type="catalytic activity">
    <reaction evidence="17">
        <text>gamma-carotene = all-trans-beta-carotene</text>
        <dbReference type="Rhea" id="RHEA:32239"/>
        <dbReference type="ChEBI" id="CHEBI:17579"/>
        <dbReference type="ChEBI" id="CHEBI:27740"/>
        <dbReference type="EC" id="5.5.1.19"/>
    </reaction>
</comment>
<name>A0AAD6D7H6_9EURO</name>
<keyword evidence="10" id="KW-0808">Transferase</keyword>
<feature type="transmembrane region" description="Helical" evidence="19">
    <location>
        <begin position="33"/>
        <end position="50"/>
    </location>
</feature>
<evidence type="ECO:0000256" key="12">
    <source>
        <dbReference type="ARBA" id="ARBA00022746"/>
    </source>
</evidence>
<dbReference type="InterPro" id="IPR002060">
    <property type="entry name" value="Squ/phyt_synthse"/>
</dbReference>
<dbReference type="GO" id="GO:0016872">
    <property type="term" value="F:intramolecular lyase activity"/>
    <property type="evidence" value="ECO:0007669"/>
    <property type="project" value="InterPro"/>
</dbReference>
<dbReference type="NCBIfam" id="TIGR03462">
    <property type="entry name" value="CarR_dom_SF"/>
    <property type="match status" value="2"/>
</dbReference>
<keyword evidence="15" id="KW-0413">Isomerase</keyword>
<comment type="similarity">
    <text evidence="6">In the C-terminal section; belongs to the phytoene/squalene synthase family.</text>
</comment>
<dbReference type="SFLD" id="SFLDG01212">
    <property type="entry name" value="Phytoene_synthase_like"/>
    <property type="match status" value="1"/>
</dbReference>
<dbReference type="Pfam" id="PF00494">
    <property type="entry name" value="SQS_PSY"/>
    <property type="match status" value="1"/>
</dbReference>
<dbReference type="SFLD" id="SFLDG01018">
    <property type="entry name" value="Squalene/Phytoene_Synthase_Lik"/>
    <property type="match status" value="1"/>
</dbReference>
<dbReference type="EC" id="5.5.1.19" evidence="7"/>
<keyword evidence="13 19" id="KW-1133">Transmembrane helix</keyword>
<evidence type="ECO:0000256" key="7">
    <source>
        <dbReference type="ARBA" id="ARBA00012242"/>
    </source>
</evidence>
<evidence type="ECO:0000256" key="2">
    <source>
        <dbReference type="ARBA" id="ARBA00004141"/>
    </source>
</evidence>
<dbReference type="GO" id="GO:0045436">
    <property type="term" value="F:lycopene beta cyclase activity"/>
    <property type="evidence" value="ECO:0007669"/>
    <property type="project" value="UniProtKB-ARBA"/>
</dbReference>
<comment type="pathway">
    <text evidence="3">Carotenoid biosynthesis; beta-carotene biosynthesis.</text>
</comment>
<comment type="catalytic activity">
    <reaction evidence="18">
        <text>all-trans-lycopene = gamma-carotene</text>
        <dbReference type="Rhea" id="RHEA:32219"/>
        <dbReference type="ChEBI" id="CHEBI:15948"/>
        <dbReference type="ChEBI" id="CHEBI:27740"/>
        <dbReference type="EC" id="5.5.1.19"/>
    </reaction>
</comment>
<evidence type="ECO:0000256" key="6">
    <source>
        <dbReference type="ARBA" id="ARBA00008406"/>
    </source>
</evidence>
<evidence type="ECO:0000256" key="10">
    <source>
        <dbReference type="ARBA" id="ARBA00022679"/>
    </source>
</evidence>
<comment type="caution">
    <text evidence="20">The sequence shown here is derived from an EMBL/GenBank/DDBJ whole genome shotgun (WGS) entry which is preliminary data.</text>
</comment>
<comment type="subcellular location">
    <subcellularLocation>
        <location evidence="2">Membrane</location>
        <topology evidence="2">Multi-pass membrane protein</topology>
    </subcellularLocation>
</comment>
<dbReference type="EC" id="2.5.1.32" evidence="8"/>
<dbReference type="GO" id="GO:0004311">
    <property type="term" value="F:geranylgeranyl diphosphate synthase activity"/>
    <property type="evidence" value="ECO:0007669"/>
    <property type="project" value="InterPro"/>
</dbReference>
<evidence type="ECO:0000256" key="9">
    <source>
        <dbReference type="ARBA" id="ARBA00018909"/>
    </source>
</evidence>
<dbReference type="InterPro" id="IPR008949">
    <property type="entry name" value="Isoprenoid_synthase_dom_sf"/>
</dbReference>
<feature type="transmembrane region" description="Helical" evidence="19">
    <location>
        <begin position="117"/>
        <end position="135"/>
    </location>
</feature>
<dbReference type="SFLD" id="SFLDS00005">
    <property type="entry name" value="Isoprenoid_Synthase_Type_I"/>
    <property type="match status" value="1"/>
</dbReference>
<feature type="transmembrane region" description="Helical" evidence="19">
    <location>
        <begin position="7"/>
        <end position="27"/>
    </location>
</feature>
<protein>
    <recommendedName>
        <fullName evidence="9">Bifunctional lycopene cyclase/phytoene synthase</fullName>
        <ecNumber evidence="8">2.5.1.32</ecNumber>
        <ecNumber evidence="7">5.5.1.19</ecNumber>
    </recommendedName>
</protein>
<organism evidence="20 21">
    <name type="scientific">Penicillium frequentans</name>
    <dbReference type="NCBI Taxonomy" id="3151616"/>
    <lineage>
        <taxon>Eukaryota</taxon>
        <taxon>Fungi</taxon>
        <taxon>Dikarya</taxon>
        <taxon>Ascomycota</taxon>
        <taxon>Pezizomycotina</taxon>
        <taxon>Eurotiomycetes</taxon>
        <taxon>Eurotiomycetidae</taxon>
        <taxon>Eurotiales</taxon>
        <taxon>Aspergillaceae</taxon>
        <taxon>Penicillium</taxon>
    </lineage>
</organism>
<evidence type="ECO:0000256" key="1">
    <source>
        <dbReference type="ARBA" id="ARBA00001805"/>
    </source>
</evidence>
<evidence type="ECO:0000256" key="11">
    <source>
        <dbReference type="ARBA" id="ARBA00022692"/>
    </source>
</evidence>
<evidence type="ECO:0000256" key="15">
    <source>
        <dbReference type="ARBA" id="ARBA00023235"/>
    </source>
</evidence>
<comment type="similarity">
    <text evidence="5">In the N-terminal section; belongs to the lycopene beta-cyclase family.</text>
</comment>
<evidence type="ECO:0000256" key="14">
    <source>
        <dbReference type="ARBA" id="ARBA00023136"/>
    </source>
</evidence>
<dbReference type="InterPro" id="IPR019845">
    <property type="entry name" value="Squalene/phytoene_synthase_CS"/>
</dbReference>
<dbReference type="AlphaFoldDB" id="A0AAD6D7H6"/>
<evidence type="ECO:0000256" key="19">
    <source>
        <dbReference type="SAM" id="Phobius"/>
    </source>
</evidence>
<keyword evidence="12" id="KW-0125">Carotenoid biosynthesis</keyword>
<evidence type="ECO:0000256" key="16">
    <source>
        <dbReference type="ARBA" id="ARBA00023268"/>
    </source>
</evidence>
<dbReference type="InterPro" id="IPR044843">
    <property type="entry name" value="Trans_IPPS_bact-type"/>
</dbReference>
<accession>A0AAD6D7H6</accession>
<sequence length="595" mass="67764">MGLDYCLVHLTWTLPPAALLTAAYWPFFSRLDVARISTLSSIAVFCTIPWDSYLIRNRIWSYPADAIVGYTLFDIPLEEIFFFIIQTYLTSLLYIILTKDLVLSAYLLPKKNDLTKILGSAALMAATGFGIMCMLREDNLKYLSLILVWALPVLIFQWHLCGNFIAALPKKPIMISIFLPTLYLWIVDFFSLQRGTWVIERGTKLDIRLGATLDLEEALFFLMTNIMIVFGIITMDHALAIAEYDVIISNSAERHRPSFFGIFCSYMTGQRRSFDTSFLKGLNAAIEKLSQKSQNMYLGSAMFNDRLRVDLIMLYSFCRVIDDLVDEAPDRETAQSNIKEASQVLNWCFSTKRPTEPLYGYVDVEGSPEQTNDLSPLLSSIALLPTSRLTLKPLLELLSGFEMDLGFSAENQEFPIATESDLEIYAHRVAGTVASSLLELVFHNYEIGEMKQDRDQQARIINSGQHMGRALQYVNIARDIKRDAAISRVYIPSSWLAEEGITPSDVLANPYDDRLAIFENRMLSKANDAYKQSVTAIDELPKEVRGPIKTTVESYMIIGEMVRKRRQAGIKEEGKLKVPLWRRLRLAWWEMNVSH</sequence>
<feature type="transmembrane region" description="Helical" evidence="19">
    <location>
        <begin position="142"/>
        <end position="160"/>
    </location>
</feature>
<evidence type="ECO:0000256" key="17">
    <source>
        <dbReference type="ARBA" id="ARBA00029313"/>
    </source>
</evidence>
<dbReference type="Gene3D" id="1.10.600.10">
    <property type="entry name" value="Farnesyl Diphosphate Synthase"/>
    <property type="match status" value="1"/>
</dbReference>